<dbReference type="Proteomes" id="UP000469927">
    <property type="component" value="Unassembled WGS sequence"/>
</dbReference>
<dbReference type="EMBL" id="WAGD01000068">
    <property type="protein sequence ID" value="KAB0873866.1"/>
    <property type="molecule type" value="Genomic_DNA"/>
</dbReference>
<dbReference type="EMBL" id="MSAE01000001">
    <property type="protein sequence ID" value="PUX18376.1"/>
    <property type="molecule type" value="Genomic_DNA"/>
</dbReference>
<dbReference type="RefSeq" id="WP_075192054.1">
    <property type="nucleotide sequence ID" value="NZ_JADKNN010000035.1"/>
</dbReference>
<keyword evidence="4" id="KW-1185">Reference proteome</keyword>
<sequence>MTVSTLINQTITTPAALTQWVEKTREHAPLLDEEAGPLLARLSALHAQAQTLNALAGEPRTLGIYGHSQAGKAHLLATLANGSQGQVAVAPGDKHLDWLTHINPGHSATAMAVRFTRTPQTLPEEFPLRLRLFSEAELVQIFLAHYQTSGQARAVSEEELRQRLAQLQTLGQPQPHPAISAPDVMTLAARWRELTPARQRTLGDDAWHQMAQLLPALNLTERVRLYALLWGDIAELTQQFVTLAEGLLLLGHAREVAAPLSLLVDNFSLPVEGFLLPAGSGEEALPDEVLVRALEQQQLQGMVSVPLTTLTLLCAELTLPLATQSVPEGVDLLDIPGATYGQQESLNASKIAFLLDYYRQHQQPDVLMVCNAVQSRADIAPVARTLLRWVNATQPASPDALPGLVWAITPHDARFLDGQHLDEGVQRLLGKPGHTWGTLQALDGRNLQRLTEWLSQALSENSRARRLTLLNASAQAQPALLFSRYLAPLTADEATLRATAENGVRTLQRQAARHGDLLQALLPDPAALQALCETEERREETPQGLFSAEIDLFGESVSTRPVDNASGASLARRAHRLWVNHVRQWMQNDDHAAQLGIDTATLHWLGDTLIIASYRLNLAGRLEALAAHEGLSGAQLRAELGNFVSWLGFERVPQAERPASRVNPNERLFASAAAHDQRLTRLGEKPVHAATRYVYDWLVALYTRAIENIGYEHPLDIKPADRKALAKIIGLR</sequence>
<gene>
    <name evidence="2" type="ORF">AUN14_00155</name>
    <name evidence="1" type="ORF">FZI19_18400</name>
</gene>
<organism evidence="2 3">
    <name type="scientific">Cronobacter muytjensii</name>
    <dbReference type="NCBI Taxonomy" id="413501"/>
    <lineage>
        <taxon>Bacteria</taxon>
        <taxon>Pseudomonadati</taxon>
        <taxon>Pseudomonadota</taxon>
        <taxon>Gammaproteobacteria</taxon>
        <taxon>Enterobacterales</taxon>
        <taxon>Enterobacteriaceae</taxon>
        <taxon>Cronobacter</taxon>
    </lineage>
</organism>
<dbReference type="OrthoDB" id="1060501at2"/>
<dbReference type="Proteomes" id="UP000244378">
    <property type="component" value="Unassembled WGS sequence"/>
</dbReference>
<evidence type="ECO:0000313" key="1">
    <source>
        <dbReference type="EMBL" id="KAB0873866.1"/>
    </source>
</evidence>
<dbReference type="Pfam" id="PF10139">
    <property type="entry name" value="Virul_Fac"/>
    <property type="match status" value="2"/>
</dbReference>
<dbReference type="InterPro" id="IPR017030">
    <property type="entry name" value="Vir_effector_SfrC"/>
</dbReference>
<accession>A0A2T7B061</accession>
<dbReference type="PIRSF" id="PIRSF034586">
    <property type="entry name" value="Vir_effector_SfrC"/>
    <property type="match status" value="1"/>
</dbReference>
<reference evidence="1 4" key="2">
    <citation type="submission" date="2019-08" db="EMBL/GenBank/DDBJ databases">
        <title>Prevalence, distribution, and phylogeny of type two toxin-antitoxin genes possessed by Cronobacter species where C. sakazakii homologs follow sequence type lineages.</title>
        <authorList>
            <person name="Finkelstein S."/>
            <person name="Negrete F."/>
            <person name="Jang H."/>
            <person name="Gopinath G.R."/>
            <person name="Tall B.D."/>
        </authorList>
    </citation>
    <scope>NUCLEOTIDE SEQUENCE [LARGE SCALE GENOMIC DNA]</scope>
    <source>
        <strain evidence="1 4">MOD1_GK1257</strain>
    </source>
</reference>
<protein>
    <submittedName>
        <fullName evidence="2">Virulence factor</fullName>
    </submittedName>
</protein>
<evidence type="ECO:0000313" key="4">
    <source>
        <dbReference type="Proteomes" id="UP000469927"/>
    </source>
</evidence>
<evidence type="ECO:0000313" key="3">
    <source>
        <dbReference type="Proteomes" id="UP000244378"/>
    </source>
</evidence>
<reference evidence="2 3" key="1">
    <citation type="submission" date="2016-12" db="EMBL/GenBank/DDBJ databases">
        <title>Analysis of the Molecular Diversity Among Cronobacter Species Isolated from Filth Flies Using a Pan Genomic DNA Microarray.</title>
        <authorList>
            <person name="Pava-Ripoll M."/>
            <person name="Tall B."/>
            <person name="Farber J."/>
            <person name="Fanning S."/>
            <person name="Lehner A."/>
            <person name="Stephan R."/>
            <person name="Pagotto F."/>
            <person name="Iverson C."/>
            <person name="Ziobro G."/>
            <person name="Miller A."/>
            <person name="Pearson R."/>
            <person name="Yan Q."/>
            <person name="Kim M."/>
            <person name="Jeong S."/>
            <person name="Park J."/>
            <person name="Jun S."/>
            <person name="Choi H."/>
            <person name="Chung T."/>
            <person name="Yoo Y."/>
            <person name="Park E."/>
            <person name="Hwang S."/>
            <person name="Lee B."/>
            <person name="Sathyamoorthy V."/>
            <person name="Carter L."/>
            <person name="Mammel M."/>
            <person name="Jackson S."/>
            <person name="Kothary M."/>
            <person name="Patel I."/>
            <person name="Grim C."/>
            <person name="Gopinath G."/>
            <person name="Gangiredla J."/>
            <person name="Chase H."/>
        </authorList>
    </citation>
    <scope>NUCLEOTIDE SEQUENCE [LARGE SCALE GENOMIC DNA]</scope>
    <source>
        <strain evidence="2 3">MOD1-Md1s</strain>
    </source>
</reference>
<dbReference type="AlphaFoldDB" id="A0A2T7B061"/>
<name>A0A2T7B061_9ENTR</name>
<proteinExistence type="predicted"/>
<evidence type="ECO:0000313" key="2">
    <source>
        <dbReference type="EMBL" id="PUX18376.1"/>
    </source>
</evidence>
<comment type="caution">
    <text evidence="2">The sequence shown here is derived from an EMBL/GenBank/DDBJ whole genome shotgun (WGS) entry which is preliminary data.</text>
</comment>